<keyword evidence="4 10" id="KW-0812">Transmembrane</keyword>
<dbReference type="InterPro" id="IPR039426">
    <property type="entry name" value="TonB-dep_rcpt-like"/>
</dbReference>
<reference evidence="14 15" key="1">
    <citation type="submission" date="2020-04" db="EMBL/GenBank/DDBJ databases">
        <title>Metagenomic profiling of ammonia- and methane-oxidizing microorganisms in a Dutch drinking water treatment plant.</title>
        <authorList>
            <person name="Poghosyan L."/>
            <person name="Leucker S."/>
        </authorList>
    </citation>
    <scope>NUCLEOTIDE SEQUENCE [LARGE SCALE GENOMIC DNA]</scope>
    <source>
        <strain evidence="14">S-RSF-IL-03</strain>
    </source>
</reference>
<dbReference type="GO" id="GO:0044718">
    <property type="term" value="P:siderophore transmembrane transport"/>
    <property type="evidence" value="ECO:0007669"/>
    <property type="project" value="TreeGrafter"/>
</dbReference>
<evidence type="ECO:0000256" key="2">
    <source>
        <dbReference type="ARBA" id="ARBA00022448"/>
    </source>
</evidence>
<organism evidence="14 15">
    <name type="scientific">Eiseniibacteriota bacterium</name>
    <dbReference type="NCBI Taxonomy" id="2212470"/>
    <lineage>
        <taxon>Bacteria</taxon>
        <taxon>Candidatus Eiseniibacteriota</taxon>
    </lineage>
</organism>
<accession>A0A849SRV4</accession>
<evidence type="ECO:0000256" key="10">
    <source>
        <dbReference type="PROSITE-ProRule" id="PRU01360"/>
    </source>
</evidence>
<comment type="similarity">
    <text evidence="10 11">Belongs to the TonB-dependent receptor family.</text>
</comment>
<evidence type="ECO:0000256" key="6">
    <source>
        <dbReference type="ARBA" id="ARBA00023077"/>
    </source>
</evidence>
<evidence type="ECO:0000256" key="8">
    <source>
        <dbReference type="ARBA" id="ARBA00023170"/>
    </source>
</evidence>
<name>A0A849SRV4_UNCEI</name>
<sequence length="677" mass="72806">MDAVIDMLLATCLLAATFAADSSRASNFASGADSARVVPIPGIAIERDRAVSNARRRHPTASLTELTPRAGTRATPTLPELLAESPGAHVVQYGGLGAFSTVSLRGAPSNQVAVYLDGVPLTTAAYGTANLADVPLGDIERIEVWRGASPLLMGVAPGGGALNLVSHEIGARSLEARAARGGFETWDAAVAMGGRRGPLATRLAAGRLSTAGGFEYLDDNGTPFNANDDSLHARLNNRLESWQVMASATFDARRWRLTAREHWQRKDQGVPGLGAVPALATRLEREQFVTQLEAARPGHGAMPSLRALLAHTDTRDRFSDPRAELGLGRHDSNDRTRGAGAHLEFGWEDLPAGFAAQAAADARRDDARLRDALDPWADPPGSRRDVLGGAVAVQWRSPVDRLLLHSATRWDRFDDALASAGTLGTRITRVTRDFTSPQLGARLSLPAGLAARANWSRAERAPDFCELFGNQGSVLGSATLTPERSEAWDAGFEWAQRSVSAAWSHFESQHRDLIVYVRVSQSSVRAQNVSSARISGDEWSVHGRLPLGFAVTGSFTSQRAIDTGPVVYWNGRRLPQRPARQGYARLDWARHGFGAALDLQWIDDNPLDRYNRYSVEARRLLGARLAAPLAVGGLRAVLEGRNLTNDRATDVAGFPLPGRSLTIACEARLASDAPSRP</sequence>
<evidence type="ECO:0000256" key="1">
    <source>
        <dbReference type="ARBA" id="ARBA00004571"/>
    </source>
</evidence>
<dbReference type="SUPFAM" id="SSF56935">
    <property type="entry name" value="Porins"/>
    <property type="match status" value="1"/>
</dbReference>
<evidence type="ECO:0000256" key="3">
    <source>
        <dbReference type="ARBA" id="ARBA00022452"/>
    </source>
</evidence>
<protein>
    <submittedName>
        <fullName evidence="14">TonB-dependent receptor</fullName>
    </submittedName>
</protein>
<dbReference type="Proteomes" id="UP000580839">
    <property type="component" value="Unassembled WGS sequence"/>
</dbReference>
<evidence type="ECO:0000256" key="5">
    <source>
        <dbReference type="ARBA" id="ARBA00022729"/>
    </source>
</evidence>
<dbReference type="Pfam" id="PF07715">
    <property type="entry name" value="Plug"/>
    <property type="match status" value="1"/>
</dbReference>
<keyword evidence="6 11" id="KW-0798">TonB box</keyword>
<dbReference type="InterPro" id="IPR037066">
    <property type="entry name" value="Plug_dom_sf"/>
</dbReference>
<dbReference type="PANTHER" id="PTHR30069:SF29">
    <property type="entry name" value="HEMOGLOBIN AND HEMOGLOBIN-HAPTOGLOBIN-BINDING PROTEIN 1-RELATED"/>
    <property type="match status" value="1"/>
</dbReference>
<evidence type="ECO:0000256" key="11">
    <source>
        <dbReference type="RuleBase" id="RU003357"/>
    </source>
</evidence>
<evidence type="ECO:0000313" key="14">
    <source>
        <dbReference type="EMBL" id="NOT35374.1"/>
    </source>
</evidence>
<keyword evidence="2 10" id="KW-0813">Transport</keyword>
<evidence type="ECO:0000256" key="7">
    <source>
        <dbReference type="ARBA" id="ARBA00023136"/>
    </source>
</evidence>
<dbReference type="GO" id="GO:0015344">
    <property type="term" value="F:siderophore uptake transmembrane transporter activity"/>
    <property type="evidence" value="ECO:0007669"/>
    <property type="project" value="TreeGrafter"/>
</dbReference>
<evidence type="ECO:0000259" key="13">
    <source>
        <dbReference type="Pfam" id="PF07715"/>
    </source>
</evidence>
<dbReference type="InterPro" id="IPR012910">
    <property type="entry name" value="Plug_dom"/>
</dbReference>
<comment type="caution">
    <text evidence="14">The sequence shown here is derived from an EMBL/GenBank/DDBJ whole genome shotgun (WGS) entry which is preliminary data.</text>
</comment>
<evidence type="ECO:0000259" key="12">
    <source>
        <dbReference type="Pfam" id="PF00593"/>
    </source>
</evidence>
<feature type="domain" description="TonB-dependent receptor plug" evidence="13">
    <location>
        <begin position="73"/>
        <end position="160"/>
    </location>
</feature>
<keyword evidence="5" id="KW-0732">Signal</keyword>
<dbReference type="AlphaFoldDB" id="A0A849SRV4"/>
<dbReference type="GO" id="GO:0009279">
    <property type="term" value="C:cell outer membrane"/>
    <property type="evidence" value="ECO:0007669"/>
    <property type="project" value="UniProtKB-SubCell"/>
</dbReference>
<keyword evidence="7 10" id="KW-0472">Membrane</keyword>
<evidence type="ECO:0000256" key="9">
    <source>
        <dbReference type="ARBA" id="ARBA00023237"/>
    </source>
</evidence>
<dbReference type="PROSITE" id="PS52016">
    <property type="entry name" value="TONB_DEPENDENT_REC_3"/>
    <property type="match status" value="1"/>
</dbReference>
<evidence type="ECO:0000313" key="15">
    <source>
        <dbReference type="Proteomes" id="UP000580839"/>
    </source>
</evidence>
<keyword evidence="8 14" id="KW-0675">Receptor</keyword>
<comment type="subcellular location">
    <subcellularLocation>
        <location evidence="1 10">Cell outer membrane</location>
        <topology evidence="1 10">Multi-pass membrane protein</topology>
    </subcellularLocation>
</comment>
<dbReference type="InterPro" id="IPR000531">
    <property type="entry name" value="Beta-barrel_TonB"/>
</dbReference>
<dbReference type="Gene3D" id="2.170.130.10">
    <property type="entry name" value="TonB-dependent receptor, plug domain"/>
    <property type="match status" value="1"/>
</dbReference>
<evidence type="ECO:0000256" key="4">
    <source>
        <dbReference type="ARBA" id="ARBA00022692"/>
    </source>
</evidence>
<dbReference type="Gene3D" id="2.40.170.20">
    <property type="entry name" value="TonB-dependent receptor, beta-barrel domain"/>
    <property type="match status" value="1"/>
</dbReference>
<feature type="domain" description="TonB-dependent receptor-like beta-barrel" evidence="12">
    <location>
        <begin position="213"/>
        <end position="619"/>
    </location>
</feature>
<gene>
    <name evidence="14" type="ORF">HOP12_14615</name>
</gene>
<dbReference type="EMBL" id="JABFRW010000191">
    <property type="protein sequence ID" value="NOT35374.1"/>
    <property type="molecule type" value="Genomic_DNA"/>
</dbReference>
<dbReference type="Pfam" id="PF00593">
    <property type="entry name" value="TonB_dep_Rec_b-barrel"/>
    <property type="match status" value="1"/>
</dbReference>
<keyword evidence="3 10" id="KW-1134">Transmembrane beta strand</keyword>
<dbReference type="PANTHER" id="PTHR30069">
    <property type="entry name" value="TONB-DEPENDENT OUTER MEMBRANE RECEPTOR"/>
    <property type="match status" value="1"/>
</dbReference>
<keyword evidence="9 10" id="KW-0998">Cell outer membrane</keyword>
<dbReference type="InterPro" id="IPR036942">
    <property type="entry name" value="Beta-barrel_TonB_sf"/>
</dbReference>
<proteinExistence type="inferred from homology"/>